<dbReference type="InterPro" id="IPR000835">
    <property type="entry name" value="HTH_MarR-typ"/>
</dbReference>
<dbReference type="EMBL" id="FNIJ01000012">
    <property type="protein sequence ID" value="SDO51238.1"/>
    <property type="molecule type" value="Genomic_DNA"/>
</dbReference>
<dbReference type="Pfam" id="PF01047">
    <property type="entry name" value="MarR"/>
    <property type="match status" value="1"/>
</dbReference>
<dbReference type="RefSeq" id="WP_084311718.1">
    <property type="nucleotide sequence ID" value="NZ_FNIJ01000012.1"/>
</dbReference>
<dbReference type="OrthoDB" id="6195716at2"/>
<proteinExistence type="predicted"/>
<keyword evidence="1" id="KW-0805">Transcription regulation</keyword>
<sequence length="156" mass="17345">MKHYTTADFPFRKSIAHHLAAANQLKDRMLDKYLGHLDITAAQFKVLFFIGHNRANTPAELCRELSLDSGSMTRMLDRLEKKELLLRHPCPNDRRSIRLKLSPAGEAINAQAPEIATSAMNDLVECLSAEELQTLVGLLDKVLSAHGASVQPAEEN</sequence>
<dbReference type="GO" id="GO:0003677">
    <property type="term" value="F:DNA binding"/>
    <property type="evidence" value="ECO:0007669"/>
    <property type="project" value="UniProtKB-KW"/>
</dbReference>
<keyword evidence="2 5" id="KW-0238">DNA-binding</keyword>
<reference evidence="6" key="1">
    <citation type="submission" date="2016-10" db="EMBL/GenBank/DDBJ databases">
        <authorList>
            <person name="Varghese N."/>
            <person name="Submissions S."/>
        </authorList>
    </citation>
    <scope>NUCLEOTIDE SEQUENCE [LARGE SCALE GENOMIC DNA]</scope>
    <source>
        <strain evidence="6">JCM 21621</strain>
    </source>
</reference>
<gene>
    <name evidence="5" type="ORF">SAMN05216193_11253</name>
</gene>
<dbReference type="InterPro" id="IPR036388">
    <property type="entry name" value="WH-like_DNA-bd_sf"/>
</dbReference>
<dbReference type="GO" id="GO:0006950">
    <property type="term" value="P:response to stress"/>
    <property type="evidence" value="ECO:0007669"/>
    <property type="project" value="TreeGrafter"/>
</dbReference>
<dbReference type="STRING" id="198616.SAMN05216193_11253"/>
<dbReference type="PANTHER" id="PTHR33164">
    <property type="entry name" value="TRANSCRIPTIONAL REGULATOR, MARR FAMILY"/>
    <property type="match status" value="1"/>
</dbReference>
<evidence type="ECO:0000256" key="3">
    <source>
        <dbReference type="ARBA" id="ARBA00023163"/>
    </source>
</evidence>
<organism evidence="5 6">
    <name type="scientific">Pseudomonas jinjuensis</name>
    <dbReference type="NCBI Taxonomy" id="198616"/>
    <lineage>
        <taxon>Bacteria</taxon>
        <taxon>Pseudomonadati</taxon>
        <taxon>Pseudomonadota</taxon>
        <taxon>Gammaproteobacteria</taxon>
        <taxon>Pseudomonadales</taxon>
        <taxon>Pseudomonadaceae</taxon>
        <taxon>Pseudomonas</taxon>
    </lineage>
</organism>
<keyword evidence="3" id="KW-0804">Transcription</keyword>
<dbReference type="Gene3D" id="1.10.10.10">
    <property type="entry name" value="Winged helix-like DNA-binding domain superfamily/Winged helix DNA-binding domain"/>
    <property type="match status" value="1"/>
</dbReference>
<dbReference type="Proteomes" id="UP000242957">
    <property type="component" value="Unassembled WGS sequence"/>
</dbReference>
<dbReference type="PROSITE" id="PS01117">
    <property type="entry name" value="HTH_MARR_1"/>
    <property type="match status" value="1"/>
</dbReference>
<name>A0A1H0K576_9PSED</name>
<keyword evidence="6" id="KW-1185">Reference proteome</keyword>
<dbReference type="SMART" id="SM00347">
    <property type="entry name" value="HTH_MARR"/>
    <property type="match status" value="1"/>
</dbReference>
<dbReference type="SUPFAM" id="SSF46785">
    <property type="entry name" value="Winged helix' DNA-binding domain"/>
    <property type="match status" value="1"/>
</dbReference>
<dbReference type="GO" id="GO:0003700">
    <property type="term" value="F:DNA-binding transcription factor activity"/>
    <property type="evidence" value="ECO:0007669"/>
    <property type="project" value="InterPro"/>
</dbReference>
<dbReference type="InterPro" id="IPR036390">
    <property type="entry name" value="WH_DNA-bd_sf"/>
</dbReference>
<evidence type="ECO:0000313" key="5">
    <source>
        <dbReference type="EMBL" id="SDO51238.1"/>
    </source>
</evidence>
<dbReference type="PRINTS" id="PR00598">
    <property type="entry name" value="HTHMARR"/>
</dbReference>
<feature type="domain" description="HTH marR-type" evidence="4">
    <location>
        <begin position="12"/>
        <end position="144"/>
    </location>
</feature>
<evidence type="ECO:0000256" key="2">
    <source>
        <dbReference type="ARBA" id="ARBA00023125"/>
    </source>
</evidence>
<evidence type="ECO:0000259" key="4">
    <source>
        <dbReference type="PROSITE" id="PS50995"/>
    </source>
</evidence>
<dbReference type="InterPro" id="IPR023187">
    <property type="entry name" value="Tscrpt_reg_MarR-type_CS"/>
</dbReference>
<dbReference type="InterPro" id="IPR039422">
    <property type="entry name" value="MarR/SlyA-like"/>
</dbReference>
<dbReference type="PROSITE" id="PS50995">
    <property type="entry name" value="HTH_MARR_2"/>
    <property type="match status" value="1"/>
</dbReference>
<protein>
    <submittedName>
        <fullName evidence="5">DNA-binding transcriptional regulator, MarR family</fullName>
    </submittedName>
</protein>
<dbReference type="PANTHER" id="PTHR33164:SF87">
    <property type="entry name" value="MULTIPLE ANTIBIOTIC RESISTANCE PROTEIN MARR"/>
    <property type="match status" value="1"/>
</dbReference>
<evidence type="ECO:0000313" key="6">
    <source>
        <dbReference type="Proteomes" id="UP000242957"/>
    </source>
</evidence>
<evidence type="ECO:0000256" key="1">
    <source>
        <dbReference type="ARBA" id="ARBA00023015"/>
    </source>
</evidence>
<accession>A0A1H0K576</accession>
<dbReference type="AlphaFoldDB" id="A0A1H0K576"/>